<evidence type="ECO:0000313" key="3">
    <source>
        <dbReference type="EMBL" id="MBI5248421.1"/>
    </source>
</evidence>
<evidence type="ECO:0000256" key="2">
    <source>
        <dbReference type="ARBA" id="ARBA00022737"/>
    </source>
</evidence>
<dbReference type="InterPro" id="IPR011043">
    <property type="entry name" value="Gal_Oxase/kelch_b-propeller"/>
</dbReference>
<sequence length="1700" mass="184646">MTISKVLRGLGFRIMLAGSIPHMLPICRKGTKVAQEPYKVINLFDWTGGVHDRRQNPLAFPVNALTAGENVDLADGGLKTRRGMSVTHPNTSVPNGEFRFLKQVRFPTTETTYLIGQASERHPTYWETRSGGSEREGHSAVWDSENGRVLLFGGRSTMQEYCNDVLAYDPDTDVWSTVTTSGMPPSARYGHTAVLDAERGFMYIFGGRSAAGALNDCHRLDISTNTWSEVITSGAIPSLRYHHAAVLIPGSSAKMLVNGGRPISSYVRSVTTYYLLDLSTFVWTEVAGTVADDLFMHGRCGHSMVFDGAGTVYLFGGDYIEFYWQNCWKLDLDTATWQSLADLPATLTSGLGYHRAIYCSGYVVCLGGRGAVIYDWNTAYQIYDCAENTWVTVLPGGDPGTRFRHVAVATEDSRIIVHGGIWQLDPVEEIRSNAWCAKKLCSEAAGIGFWGGYGLYASADHLPTTDMSFEAVYPLTEKAGVVSIETLGDRAVITEGVEEVPLVFLPGTLSGDPVSGWASPLRVLLTYDGENFHEISDEVLDDDLDSVADIGGVTTRGWIAICCDVPMVNGFYFEFQTPNNAAGVTTQFSEVLRLNDITKLDREDLKSTIDRYVQDAAETGHFEGTARTLAGAAVDLGGSPNKVKVPCAGHGFVAGNTIEIRNTTSYNGTYVLPAQTEGDADNFVIEHAFAGENFAAPDEVRQRFTLGVGQDIPLVESGVVVVFGTTEISIKDIIGNGEDAGGVTLSTEHASSDVDAVHGIVVDDDSDSILTLGKSADAADTLFNKPLIGTSRIVGAQLTFILPASDFSADAEYIRVTLAAGTADIPVIHGYNITNNNGLVVESCQIGERDGETWNVVGSATPITFNNGQAEVTIGKGGTAISDLIEFTIDKTKDCLVTIVGSGYLLADLKPIGDEHLCKTGTMVYRLEGGVKTMTGLQALAAPTTLHTAITNDESQISLLGVDSVKSVRADITRPGESEIYFAVSLDQRQSWQVFVEDAWRTVAKLNGSDWEYNNGAVGTDNFVSSGSIEPWTALRSAFALEANQWVSEDIIAMSEANWSALTGYPALDFAVCLRPDGDKLPTVTSLTVNVYDSGGSECAGWMEGDWHQGAGWTDNTSLGGVPFARNGTITCNSGVFTADYAAIAGIPGYWYRVLMRGTSIGTTLSKVRYRAPVQPLRNIGDGQPDTALGFIFHDTSAGKVLDYTVEMSDSTYTAASSASCPVKTDDFIYAGYLTAFNEMEIIPYSDNNQNVSELTVKYWNGLSWQPISIVDGTSDGSKTLRKRGKIKWTLPENWKQNIPLEGLALGYWLQLSVSANLSATCMLSECRVYPVPLKLVKHKGAAVFQNRLALFDRPDAHGQVDVSREAMECCFTGDDSYSYNLGNQISCGISAWNTLLLGSAESWNQLESLSAQGIEFQAVEAARHMPVNSRVIVKAPLRISEDGDRYGLFFLNQYGAFCQAGLATDSTYGTSRAVTISDTVNWWNSDTTPRMDKDYLHLACGEYWPARNWVVWAVPMILSGNGPQTANNRLIVFDLSFRTWLPPFTMSLASLTTAYHYSPGAPGKTGSVGLYAGDYQGRVLRLFGPDDDTDLGAAINAWAETGWLHFGSPEYRKILRLLSIYGKSSSGPISVQIYCDGEQTPRLALNFDDLAGLGTRPFALEQESNNIQGRFYKFRISFNGPAETYGMQLGFALIREWGA</sequence>
<comment type="caution">
    <text evidence="3">The sequence shown here is derived from an EMBL/GenBank/DDBJ whole genome shotgun (WGS) entry which is preliminary data.</text>
</comment>
<keyword evidence="1" id="KW-0880">Kelch repeat</keyword>
<accession>A0A9D6UXV7</accession>
<keyword evidence="2" id="KW-0677">Repeat</keyword>
<name>A0A9D6UXV7_9BACT</name>
<dbReference type="Pfam" id="PF24681">
    <property type="entry name" value="Kelch_KLHDC2_KLHL20_DRC7"/>
    <property type="match status" value="1"/>
</dbReference>
<gene>
    <name evidence="3" type="ORF">HY912_02905</name>
</gene>
<dbReference type="EMBL" id="JACRDE010000089">
    <property type="protein sequence ID" value="MBI5248421.1"/>
    <property type="molecule type" value="Genomic_DNA"/>
</dbReference>
<evidence type="ECO:0000313" key="4">
    <source>
        <dbReference type="Proteomes" id="UP000807825"/>
    </source>
</evidence>
<proteinExistence type="predicted"/>
<organism evidence="3 4">
    <name type="scientific">Desulfomonile tiedjei</name>
    <dbReference type="NCBI Taxonomy" id="2358"/>
    <lineage>
        <taxon>Bacteria</taxon>
        <taxon>Pseudomonadati</taxon>
        <taxon>Thermodesulfobacteriota</taxon>
        <taxon>Desulfomonilia</taxon>
        <taxon>Desulfomonilales</taxon>
        <taxon>Desulfomonilaceae</taxon>
        <taxon>Desulfomonile</taxon>
    </lineage>
</organism>
<dbReference type="Proteomes" id="UP000807825">
    <property type="component" value="Unassembled WGS sequence"/>
</dbReference>
<dbReference type="PANTHER" id="PTHR46093:SF16">
    <property type="entry name" value="MULTIPLE EGF-LIKE-DOMAINS 8"/>
    <property type="match status" value="1"/>
</dbReference>
<reference evidence="3" key="1">
    <citation type="submission" date="2020-07" db="EMBL/GenBank/DDBJ databases">
        <title>Huge and variable diversity of episymbiotic CPR bacteria and DPANN archaea in groundwater ecosystems.</title>
        <authorList>
            <person name="He C.Y."/>
            <person name="Keren R."/>
            <person name="Whittaker M."/>
            <person name="Farag I.F."/>
            <person name="Doudna J."/>
            <person name="Cate J.H.D."/>
            <person name="Banfield J.F."/>
        </authorList>
    </citation>
    <scope>NUCLEOTIDE SEQUENCE</scope>
    <source>
        <strain evidence="3">NC_groundwater_1664_Pr3_B-0.1um_52_9</strain>
    </source>
</reference>
<dbReference type="SUPFAM" id="SSF117281">
    <property type="entry name" value="Kelch motif"/>
    <property type="match status" value="1"/>
</dbReference>
<dbReference type="PANTHER" id="PTHR46093">
    <property type="entry name" value="ACYL-COA-BINDING DOMAIN-CONTAINING PROTEIN 5"/>
    <property type="match status" value="1"/>
</dbReference>
<protein>
    <recommendedName>
        <fullName evidence="5">Kelch motif protein</fullName>
    </recommendedName>
</protein>
<evidence type="ECO:0008006" key="5">
    <source>
        <dbReference type="Google" id="ProtNLM"/>
    </source>
</evidence>
<dbReference type="SUPFAM" id="SSF50965">
    <property type="entry name" value="Galactose oxidase, central domain"/>
    <property type="match status" value="1"/>
</dbReference>
<dbReference type="Gene3D" id="2.120.10.80">
    <property type="entry name" value="Kelch-type beta propeller"/>
    <property type="match status" value="3"/>
</dbReference>
<evidence type="ECO:0000256" key="1">
    <source>
        <dbReference type="ARBA" id="ARBA00022441"/>
    </source>
</evidence>
<dbReference type="InterPro" id="IPR015915">
    <property type="entry name" value="Kelch-typ_b-propeller"/>
</dbReference>